<evidence type="ECO:0000256" key="3">
    <source>
        <dbReference type="SAM" id="MobiDB-lite"/>
    </source>
</evidence>
<name>A0A917ZKX9_9GAMM</name>
<evidence type="ECO:0000313" key="5">
    <source>
        <dbReference type="EMBL" id="GGO85109.1"/>
    </source>
</evidence>
<dbReference type="EMBL" id="BMLT01000008">
    <property type="protein sequence ID" value="GGO85109.1"/>
    <property type="molecule type" value="Genomic_DNA"/>
</dbReference>
<dbReference type="SMART" id="SM00116">
    <property type="entry name" value="CBS"/>
    <property type="match status" value="2"/>
</dbReference>
<gene>
    <name evidence="5" type="ORF">GCM10011348_32900</name>
</gene>
<dbReference type="PROSITE" id="PS51371">
    <property type="entry name" value="CBS"/>
    <property type="match status" value="2"/>
</dbReference>
<reference evidence="5 6" key="1">
    <citation type="journal article" date="2014" name="Int. J. Syst. Evol. Microbiol.">
        <title>Complete genome sequence of Corynebacterium casei LMG S-19264T (=DSM 44701T), isolated from a smear-ripened cheese.</title>
        <authorList>
            <consortium name="US DOE Joint Genome Institute (JGI-PGF)"/>
            <person name="Walter F."/>
            <person name="Albersmeier A."/>
            <person name="Kalinowski J."/>
            <person name="Ruckert C."/>
        </authorList>
    </citation>
    <scope>NUCLEOTIDE SEQUENCE [LARGE SCALE GENOMIC DNA]</scope>
    <source>
        <strain evidence="5 6">CGMCC 1.7286</strain>
    </source>
</reference>
<dbReference type="SUPFAM" id="SSF54631">
    <property type="entry name" value="CBS-domain pair"/>
    <property type="match status" value="1"/>
</dbReference>
<evidence type="ECO:0000256" key="2">
    <source>
        <dbReference type="PROSITE-ProRule" id="PRU00703"/>
    </source>
</evidence>
<evidence type="ECO:0000259" key="4">
    <source>
        <dbReference type="PROSITE" id="PS51371"/>
    </source>
</evidence>
<feature type="domain" description="CBS" evidence="4">
    <location>
        <begin position="99"/>
        <end position="158"/>
    </location>
</feature>
<feature type="compositionally biased region" description="Basic and acidic residues" evidence="3">
    <location>
        <begin position="35"/>
        <end position="50"/>
    </location>
</feature>
<organism evidence="5 6">
    <name type="scientific">Marinobacterium nitratireducens</name>
    <dbReference type="NCBI Taxonomy" id="518897"/>
    <lineage>
        <taxon>Bacteria</taxon>
        <taxon>Pseudomonadati</taxon>
        <taxon>Pseudomonadota</taxon>
        <taxon>Gammaproteobacteria</taxon>
        <taxon>Oceanospirillales</taxon>
        <taxon>Oceanospirillaceae</taxon>
        <taxon>Marinobacterium</taxon>
    </lineage>
</organism>
<accession>A0A917ZKX9</accession>
<proteinExistence type="predicted"/>
<protein>
    <recommendedName>
        <fullName evidence="4">CBS domain-containing protein</fullName>
    </recommendedName>
</protein>
<evidence type="ECO:0000256" key="1">
    <source>
        <dbReference type="ARBA" id="ARBA00023122"/>
    </source>
</evidence>
<feature type="region of interest" description="Disordered" evidence="3">
    <location>
        <begin position="35"/>
        <end position="96"/>
    </location>
</feature>
<dbReference type="Gene3D" id="3.10.580.10">
    <property type="entry name" value="CBS-domain"/>
    <property type="match status" value="1"/>
</dbReference>
<dbReference type="Proteomes" id="UP000599578">
    <property type="component" value="Unassembled WGS sequence"/>
</dbReference>
<dbReference type="InterPro" id="IPR000644">
    <property type="entry name" value="CBS_dom"/>
</dbReference>
<feature type="domain" description="CBS" evidence="4">
    <location>
        <begin position="160"/>
        <end position="218"/>
    </location>
</feature>
<keyword evidence="1 2" id="KW-0129">CBS domain</keyword>
<dbReference type="PANTHER" id="PTHR43080:SF29">
    <property type="entry name" value="OS02G0818000 PROTEIN"/>
    <property type="match status" value="1"/>
</dbReference>
<keyword evidence="6" id="KW-1185">Reference proteome</keyword>
<dbReference type="PANTHER" id="PTHR43080">
    <property type="entry name" value="CBS DOMAIN-CONTAINING PROTEIN CBSX3, MITOCHONDRIAL"/>
    <property type="match status" value="1"/>
</dbReference>
<dbReference type="InterPro" id="IPR051257">
    <property type="entry name" value="Diverse_CBS-Domain"/>
</dbReference>
<comment type="caution">
    <text evidence="5">The sequence shown here is derived from an EMBL/GenBank/DDBJ whole genome shotgun (WGS) entry which is preliminary data.</text>
</comment>
<evidence type="ECO:0000313" key="6">
    <source>
        <dbReference type="Proteomes" id="UP000599578"/>
    </source>
</evidence>
<dbReference type="Pfam" id="PF00571">
    <property type="entry name" value="CBS"/>
    <property type="match status" value="2"/>
</dbReference>
<sequence length="220" mass="24705">MALVIYDQGYRIQTPVQALFKPSGVEPVEEIKASHATAGEEQRVHAEGEQFRIQGYQGYRDPRRRPAPRTSQAQRRGYEEPAKQNQTRGAPSLPASLYMSSPVQWITRHTSIAEARDRMRNLKIEHLVVMSPQERPLGIVSYGQLERSGQHPMINVASIYSRHLIAASPDTDAAHLAATFVEYEIGAIPIVDERDRLVGIVTRTDLLRLLISGARIESWA</sequence>
<dbReference type="InterPro" id="IPR046342">
    <property type="entry name" value="CBS_dom_sf"/>
</dbReference>
<dbReference type="CDD" id="cd02205">
    <property type="entry name" value="CBS_pair_SF"/>
    <property type="match status" value="1"/>
</dbReference>
<dbReference type="AlphaFoldDB" id="A0A917ZKX9"/>
<dbReference type="RefSeq" id="WP_188861687.1">
    <property type="nucleotide sequence ID" value="NZ_BMLT01000008.1"/>
</dbReference>